<dbReference type="EMBL" id="VZRD01000405">
    <property type="protein sequence ID" value="NWR37737.1"/>
    <property type="molecule type" value="Genomic_DNA"/>
</dbReference>
<dbReference type="InterPro" id="IPR001841">
    <property type="entry name" value="Znf_RING"/>
</dbReference>
<evidence type="ECO:0000256" key="7">
    <source>
        <dbReference type="SAM" id="MobiDB-lite"/>
    </source>
</evidence>
<dbReference type="InterPro" id="IPR047227">
    <property type="entry name" value="MEX3"/>
</dbReference>
<dbReference type="FunFam" id="3.30.1370.10:FF:000012">
    <property type="entry name" value="Mex-3 RNA-binding family member D"/>
    <property type="match status" value="1"/>
</dbReference>
<evidence type="ECO:0000256" key="1">
    <source>
        <dbReference type="ARBA" id="ARBA00022723"/>
    </source>
</evidence>
<evidence type="ECO:0000256" key="2">
    <source>
        <dbReference type="ARBA" id="ARBA00022771"/>
    </source>
</evidence>
<dbReference type="InterPro" id="IPR036612">
    <property type="entry name" value="KH_dom_type_1_sf"/>
</dbReference>
<dbReference type="AlphaFoldDB" id="A0A7K4WST7"/>
<feature type="non-terminal residue" evidence="9">
    <location>
        <position position="376"/>
    </location>
</feature>
<evidence type="ECO:0000256" key="5">
    <source>
        <dbReference type="PROSITE-ProRule" id="PRU00117"/>
    </source>
</evidence>
<dbReference type="SUPFAM" id="SSF57850">
    <property type="entry name" value="RING/U-box"/>
    <property type="match status" value="1"/>
</dbReference>
<feature type="compositionally biased region" description="Low complexity" evidence="7">
    <location>
        <begin position="298"/>
        <end position="317"/>
    </location>
</feature>
<feature type="domain" description="RING-type" evidence="8">
    <location>
        <begin position="325"/>
        <end position="365"/>
    </location>
</feature>
<dbReference type="Gene3D" id="3.30.1370.10">
    <property type="entry name" value="K Homology domain, type 1"/>
    <property type="match status" value="2"/>
</dbReference>
<keyword evidence="4 5" id="KW-0694">RNA-binding</keyword>
<dbReference type="InterPro" id="IPR013083">
    <property type="entry name" value="Znf_RING/FYVE/PHD"/>
</dbReference>
<organism evidence="9 10">
    <name type="scientific">Tachuris rubrigastra</name>
    <dbReference type="NCBI Taxonomy" id="495162"/>
    <lineage>
        <taxon>Eukaryota</taxon>
        <taxon>Metazoa</taxon>
        <taxon>Chordata</taxon>
        <taxon>Craniata</taxon>
        <taxon>Vertebrata</taxon>
        <taxon>Euteleostomi</taxon>
        <taxon>Archelosauria</taxon>
        <taxon>Archosauria</taxon>
        <taxon>Dinosauria</taxon>
        <taxon>Saurischia</taxon>
        <taxon>Theropoda</taxon>
        <taxon>Coelurosauria</taxon>
        <taxon>Aves</taxon>
        <taxon>Neognathae</taxon>
        <taxon>Neoaves</taxon>
        <taxon>Telluraves</taxon>
        <taxon>Australaves</taxon>
        <taxon>Passeriformes</taxon>
        <taxon>Tyrannidae</taxon>
        <taxon>Tachuris</taxon>
    </lineage>
</organism>
<gene>
    <name evidence="9" type="primary">Mex3c_0</name>
    <name evidence="9" type="ORF">TACRUB_R15383</name>
</gene>
<dbReference type="Pfam" id="PF13920">
    <property type="entry name" value="zf-C3HC4_3"/>
    <property type="match status" value="1"/>
</dbReference>
<dbReference type="SMART" id="SM00322">
    <property type="entry name" value="KH"/>
    <property type="match status" value="2"/>
</dbReference>
<dbReference type="PANTHER" id="PTHR23285:SF8">
    <property type="entry name" value="RNA-BINDING E3 UBIQUITIN-PROTEIN LIGASE MEX3C"/>
    <property type="match status" value="1"/>
</dbReference>
<dbReference type="Pfam" id="PF00013">
    <property type="entry name" value="KH_1"/>
    <property type="match status" value="2"/>
</dbReference>
<dbReference type="PANTHER" id="PTHR23285">
    <property type="entry name" value="RING FINGER AND KH DOMAIN CONTAINING PROTEIN 1"/>
    <property type="match status" value="1"/>
</dbReference>
<name>A0A7K4WST7_9TYRA</name>
<dbReference type="InterPro" id="IPR047226">
    <property type="entry name" value="KH-I_MEX3_rpt2"/>
</dbReference>
<sequence length="376" mass="39443">RTGCKIKALRAKTNTYIKTPIRGQEPVFVVTGRREDVAAAKRDILSAAEHFSVLRAWRGRGGPAPPGQTTVRVRVPYRAVGLVVGPKGATIKRIQQQTHTLIVTPGRDGEPVFEVTGTAEGVERAREEMERHIALRTGGLVELAEGGDFHCSGTDVGFEGGTAAWASRSPLPPARSRTVCSCRNDSSGSLGSGSTDSCFGGSRLADFSPTSPLGTGSFCFGETEDPAVDSAVCDSLPTPTPTQTVWAPFEPVNAPCGFGGDTAGPAQPRRRGSQPSATPRLSPTFPERPLPIHIPAFSSGTNSYSSSNAGSASSSPPESRRRHECLLCFDGEAGAALVPCGHSLFCPGCAGRICDREAPACPMCRAAVTQDIQTHS</sequence>
<dbReference type="Gene3D" id="3.30.40.10">
    <property type="entry name" value="Zinc/RING finger domain, C3HC4 (zinc finger)"/>
    <property type="match status" value="1"/>
</dbReference>
<evidence type="ECO:0000256" key="4">
    <source>
        <dbReference type="ARBA" id="ARBA00022884"/>
    </source>
</evidence>
<dbReference type="PROSITE" id="PS50089">
    <property type="entry name" value="ZF_RING_2"/>
    <property type="match status" value="1"/>
</dbReference>
<dbReference type="PROSITE" id="PS50084">
    <property type="entry name" value="KH_TYPE_1"/>
    <property type="match status" value="2"/>
</dbReference>
<dbReference type="CDD" id="cd22424">
    <property type="entry name" value="KH-I_MEX3_rpt2"/>
    <property type="match status" value="1"/>
</dbReference>
<dbReference type="InterPro" id="IPR004088">
    <property type="entry name" value="KH_dom_type_1"/>
</dbReference>
<keyword evidence="9" id="KW-0436">Ligase</keyword>
<dbReference type="GO" id="GO:0008270">
    <property type="term" value="F:zinc ion binding"/>
    <property type="evidence" value="ECO:0007669"/>
    <property type="project" value="UniProtKB-KW"/>
</dbReference>
<feature type="non-terminal residue" evidence="9">
    <location>
        <position position="1"/>
    </location>
</feature>
<evidence type="ECO:0000256" key="6">
    <source>
        <dbReference type="PROSITE-ProRule" id="PRU00175"/>
    </source>
</evidence>
<accession>A0A7K4WST7</accession>
<evidence type="ECO:0000256" key="3">
    <source>
        <dbReference type="ARBA" id="ARBA00022833"/>
    </source>
</evidence>
<evidence type="ECO:0000313" key="9">
    <source>
        <dbReference type="EMBL" id="NWR37737.1"/>
    </source>
</evidence>
<evidence type="ECO:0000259" key="8">
    <source>
        <dbReference type="PROSITE" id="PS50089"/>
    </source>
</evidence>
<dbReference type="SUPFAM" id="SSF54791">
    <property type="entry name" value="Eukaryotic type KH-domain (KH-domain type I)"/>
    <property type="match status" value="2"/>
</dbReference>
<protein>
    <submittedName>
        <fullName evidence="9">MEX3C ligase</fullName>
    </submittedName>
</protein>
<keyword evidence="1" id="KW-0479">Metal-binding</keyword>
<dbReference type="GO" id="GO:0003723">
    <property type="term" value="F:RNA binding"/>
    <property type="evidence" value="ECO:0007669"/>
    <property type="project" value="UniProtKB-UniRule"/>
</dbReference>
<dbReference type="SMART" id="SM00184">
    <property type="entry name" value="RING"/>
    <property type="match status" value="1"/>
</dbReference>
<dbReference type="InterPro" id="IPR004087">
    <property type="entry name" value="KH_dom"/>
</dbReference>
<dbReference type="Proteomes" id="UP000540952">
    <property type="component" value="Unassembled WGS sequence"/>
</dbReference>
<keyword evidence="3" id="KW-0862">Zinc</keyword>
<keyword evidence="2 6" id="KW-0863">Zinc-finger</keyword>
<reference evidence="9 10" key="1">
    <citation type="submission" date="2019-09" db="EMBL/GenBank/DDBJ databases">
        <title>Bird 10,000 Genomes (B10K) Project - Family phase.</title>
        <authorList>
            <person name="Zhang G."/>
        </authorList>
    </citation>
    <scope>NUCLEOTIDE SEQUENCE [LARGE SCALE GENOMIC DNA]</scope>
    <source>
        <strain evidence="9">B10K-CU-031-13</strain>
        <tissue evidence="9">Muscle</tissue>
    </source>
</reference>
<comment type="caution">
    <text evidence="9">The sequence shown here is derived from an EMBL/GenBank/DDBJ whole genome shotgun (WGS) entry which is preliminary data.</text>
</comment>
<evidence type="ECO:0000313" key="10">
    <source>
        <dbReference type="Proteomes" id="UP000540952"/>
    </source>
</evidence>
<keyword evidence="10" id="KW-1185">Reference proteome</keyword>
<feature type="region of interest" description="Disordered" evidence="7">
    <location>
        <begin position="257"/>
        <end position="319"/>
    </location>
</feature>
<proteinExistence type="predicted"/>
<dbReference type="GO" id="GO:0016874">
    <property type="term" value="F:ligase activity"/>
    <property type="evidence" value="ECO:0007669"/>
    <property type="project" value="UniProtKB-KW"/>
</dbReference>